<feature type="compositionally biased region" description="Polar residues" evidence="3">
    <location>
        <begin position="61"/>
        <end position="76"/>
    </location>
</feature>
<dbReference type="PANTHER" id="PTHR23236:SF11">
    <property type="entry name" value="EUKARYOTIC TRANSLATION INITIATION FACTOR 4H"/>
    <property type="match status" value="1"/>
</dbReference>
<keyword evidence="1 2" id="KW-0694">RNA-binding</keyword>
<evidence type="ECO:0000256" key="1">
    <source>
        <dbReference type="ARBA" id="ARBA00022884"/>
    </source>
</evidence>
<evidence type="ECO:0000313" key="5">
    <source>
        <dbReference type="EMBL" id="CAC5365072.1"/>
    </source>
</evidence>
<dbReference type="PANTHER" id="PTHR23236">
    <property type="entry name" value="EUKARYOTIC TRANSLATION INITIATION FACTOR 4B/4H"/>
    <property type="match status" value="1"/>
</dbReference>
<sequence length="224" mass="25543">MSSATPRKDRRQKWWSEKQKTRATKREGLRPNPSAVDHFVITTENKGGFKPSDQTKKVLSSEHQTPSKASPDSQKTAKSKVQDKVKNSTDDKQQPSKKNNNIKQESDNTSDTKPKLETNYVLFIGNLPYNVTKENLEEHFRKTGGVKKIRIPQEKAKQRSRGFAYIEFKDRISHGIALRLHHTTLGGRKINVEFTSVGGNNKKRKDKLKQKNEALSKFKMPLGS</sequence>
<feature type="compositionally biased region" description="Basic and acidic residues" evidence="3">
    <location>
        <begin position="80"/>
        <end position="94"/>
    </location>
</feature>
<evidence type="ECO:0000313" key="6">
    <source>
        <dbReference type="Proteomes" id="UP000507470"/>
    </source>
</evidence>
<dbReference type="Proteomes" id="UP000507470">
    <property type="component" value="Unassembled WGS sequence"/>
</dbReference>
<evidence type="ECO:0000256" key="2">
    <source>
        <dbReference type="PROSITE-ProRule" id="PRU00176"/>
    </source>
</evidence>
<dbReference type="Pfam" id="PF00076">
    <property type="entry name" value="RRM_1"/>
    <property type="match status" value="1"/>
</dbReference>
<dbReference type="Gene3D" id="3.30.70.330">
    <property type="match status" value="1"/>
</dbReference>
<dbReference type="InterPro" id="IPR035979">
    <property type="entry name" value="RBD_domain_sf"/>
</dbReference>
<feature type="region of interest" description="Disordered" evidence="3">
    <location>
        <begin position="1"/>
        <end position="114"/>
    </location>
</feature>
<dbReference type="SUPFAM" id="SSF54928">
    <property type="entry name" value="RNA-binding domain, RBD"/>
    <property type="match status" value="1"/>
</dbReference>
<dbReference type="SMART" id="SM00360">
    <property type="entry name" value="RRM"/>
    <property type="match status" value="1"/>
</dbReference>
<feature type="compositionally biased region" description="Basic and acidic residues" evidence="3">
    <location>
        <begin position="12"/>
        <end position="29"/>
    </location>
</feature>
<dbReference type="EMBL" id="CACVKT020001098">
    <property type="protein sequence ID" value="CAC5365072.1"/>
    <property type="molecule type" value="Genomic_DNA"/>
</dbReference>
<evidence type="ECO:0000259" key="4">
    <source>
        <dbReference type="PROSITE" id="PS50102"/>
    </source>
</evidence>
<dbReference type="AlphaFoldDB" id="A0A6J8AC61"/>
<dbReference type="InterPro" id="IPR034228">
    <property type="entry name" value="Nop6_RRM"/>
</dbReference>
<accession>A0A6J8AC61</accession>
<dbReference type="GO" id="GO:0003723">
    <property type="term" value="F:RNA binding"/>
    <property type="evidence" value="ECO:0007669"/>
    <property type="project" value="UniProtKB-UniRule"/>
</dbReference>
<keyword evidence="6" id="KW-1185">Reference proteome</keyword>
<reference evidence="5 6" key="1">
    <citation type="submission" date="2020-06" db="EMBL/GenBank/DDBJ databases">
        <authorList>
            <person name="Li R."/>
            <person name="Bekaert M."/>
        </authorList>
    </citation>
    <scope>NUCLEOTIDE SEQUENCE [LARGE SCALE GENOMIC DNA]</scope>
    <source>
        <strain evidence="6">wild</strain>
    </source>
</reference>
<feature type="compositionally biased region" description="Basic and acidic residues" evidence="3">
    <location>
        <begin position="104"/>
        <end position="114"/>
    </location>
</feature>
<feature type="domain" description="RRM" evidence="4">
    <location>
        <begin position="120"/>
        <end position="197"/>
    </location>
</feature>
<dbReference type="InterPro" id="IPR012677">
    <property type="entry name" value="Nucleotide-bd_a/b_plait_sf"/>
</dbReference>
<dbReference type="CDD" id="cd12400">
    <property type="entry name" value="RRM_Nop6"/>
    <property type="match status" value="1"/>
</dbReference>
<dbReference type="OrthoDB" id="272703at2759"/>
<dbReference type="PROSITE" id="PS50102">
    <property type="entry name" value="RRM"/>
    <property type="match status" value="1"/>
</dbReference>
<name>A0A6J8AC61_MYTCO</name>
<gene>
    <name evidence="5" type="ORF">MCOR_5891</name>
</gene>
<dbReference type="InterPro" id="IPR000504">
    <property type="entry name" value="RRM_dom"/>
</dbReference>
<organism evidence="5 6">
    <name type="scientific">Mytilus coruscus</name>
    <name type="common">Sea mussel</name>
    <dbReference type="NCBI Taxonomy" id="42192"/>
    <lineage>
        <taxon>Eukaryota</taxon>
        <taxon>Metazoa</taxon>
        <taxon>Spiralia</taxon>
        <taxon>Lophotrochozoa</taxon>
        <taxon>Mollusca</taxon>
        <taxon>Bivalvia</taxon>
        <taxon>Autobranchia</taxon>
        <taxon>Pteriomorphia</taxon>
        <taxon>Mytilida</taxon>
        <taxon>Mytiloidea</taxon>
        <taxon>Mytilidae</taxon>
        <taxon>Mytilinae</taxon>
        <taxon>Mytilus</taxon>
    </lineage>
</organism>
<protein>
    <submittedName>
        <fullName evidence="5">NOP6</fullName>
    </submittedName>
</protein>
<evidence type="ECO:0000256" key="3">
    <source>
        <dbReference type="SAM" id="MobiDB-lite"/>
    </source>
</evidence>
<proteinExistence type="predicted"/>